<feature type="transmembrane region" description="Helical" evidence="6">
    <location>
        <begin position="932"/>
        <end position="950"/>
    </location>
</feature>
<evidence type="ECO:0000256" key="6">
    <source>
        <dbReference type="SAM" id="Phobius"/>
    </source>
</evidence>
<evidence type="ECO:0000256" key="3">
    <source>
        <dbReference type="ARBA" id="ARBA00022833"/>
    </source>
</evidence>
<dbReference type="Gene3D" id="4.10.1100.10">
    <property type="entry name" value="Transcription factor, SBP-box domain"/>
    <property type="match status" value="1"/>
</dbReference>
<dbReference type="InterPro" id="IPR036893">
    <property type="entry name" value="SBP_sf"/>
</dbReference>
<feature type="compositionally biased region" description="Polar residues" evidence="5">
    <location>
        <begin position="277"/>
        <end position="298"/>
    </location>
</feature>
<dbReference type="InterPro" id="IPR004333">
    <property type="entry name" value="SBP_dom"/>
</dbReference>
<keyword evidence="2 4" id="KW-0863">Zinc-finger</keyword>
<dbReference type="EMBL" id="JBDFQZ010000005">
    <property type="protein sequence ID" value="KAK9725335.1"/>
    <property type="molecule type" value="Genomic_DNA"/>
</dbReference>
<feature type="region of interest" description="Disordered" evidence="5">
    <location>
        <begin position="387"/>
        <end position="415"/>
    </location>
</feature>
<feature type="domain" description="SBP-type" evidence="7">
    <location>
        <begin position="141"/>
        <end position="218"/>
    </location>
</feature>
<protein>
    <recommendedName>
        <fullName evidence="7">SBP-type domain-containing protein</fullName>
    </recommendedName>
</protein>
<organism evidence="8 9">
    <name type="scientific">Saponaria officinalis</name>
    <name type="common">Common soapwort</name>
    <name type="synonym">Lychnis saponaria</name>
    <dbReference type="NCBI Taxonomy" id="3572"/>
    <lineage>
        <taxon>Eukaryota</taxon>
        <taxon>Viridiplantae</taxon>
        <taxon>Streptophyta</taxon>
        <taxon>Embryophyta</taxon>
        <taxon>Tracheophyta</taxon>
        <taxon>Spermatophyta</taxon>
        <taxon>Magnoliopsida</taxon>
        <taxon>eudicotyledons</taxon>
        <taxon>Gunneridae</taxon>
        <taxon>Pentapetalae</taxon>
        <taxon>Caryophyllales</taxon>
        <taxon>Caryophyllaceae</taxon>
        <taxon>Caryophylleae</taxon>
        <taxon>Saponaria</taxon>
    </lineage>
</organism>
<dbReference type="PANTHER" id="PTHR31251:SF211">
    <property type="entry name" value="SQUAMOSA PROMOTER-BINDING-LIKE PROTEIN 1"/>
    <property type="match status" value="1"/>
</dbReference>
<dbReference type="GO" id="GO:0005634">
    <property type="term" value="C:nucleus"/>
    <property type="evidence" value="ECO:0007669"/>
    <property type="project" value="InterPro"/>
</dbReference>
<keyword evidence="9" id="KW-1185">Reference proteome</keyword>
<feature type="compositionally biased region" description="Polar residues" evidence="5">
    <location>
        <begin position="306"/>
        <end position="328"/>
    </location>
</feature>
<keyword evidence="3" id="KW-0862">Zinc</keyword>
<dbReference type="EMBL" id="JBDFQZ010000005">
    <property type="protein sequence ID" value="KAK9725343.1"/>
    <property type="molecule type" value="Genomic_DNA"/>
</dbReference>
<evidence type="ECO:0000256" key="5">
    <source>
        <dbReference type="SAM" id="MobiDB-lite"/>
    </source>
</evidence>
<evidence type="ECO:0000313" key="9">
    <source>
        <dbReference type="Proteomes" id="UP001443914"/>
    </source>
</evidence>
<dbReference type="PROSITE" id="PS51141">
    <property type="entry name" value="ZF_SBP"/>
    <property type="match status" value="1"/>
</dbReference>
<evidence type="ECO:0000256" key="2">
    <source>
        <dbReference type="ARBA" id="ARBA00022771"/>
    </source>
</evidence>
<dbReference type="Pfam" id="PF03110">
    <property type="entry name" value="SBP"/>
    <property type="match status" value="1"/>
</dbReference>
<dbReference type="Gene3D" id="1.25.40.20">
    <property type="entry name" value="Ankyrin repeat-containing domain"/>
    <property type="match status" value="1"/>
</dbReference>
<keyword evidence="6" id="KW-0472">Membrane</keyword>
<accession>A0AAW1KXV0</accession>
<dbReference type="InterPro" id="IPR036770">
    <property type="entry name" value="Ankyrin_rpt-contain_sf"/>
</dbReference>
<dbReference type="PANTHER" id="PTHR31251">
    <property type="entry name" value="SQUAMOSA PROMOTER-BINDING-LIKE PROTEIN 4"/>
    <property type="match status" value="1"/>
</dbReference>
<evidence type="ECO:0000256" key="4">
    <source>
        <dbReference type="PROSITE-ProRule" id="PRU00470"/>
    </source>
</evidence>
<dbReference type="SUPFAM" id="SSF103612">
    <property type="entry name" value="SBT domain"/>
    <property type="match status" value="1"/>
</dbReference>
<dbReference type="Proteomes" id="UP001443914">
    <property type="component" value="Unassembled WGS sequence"/>
</dbReference>
<proteinExistence type="predicted"/>
<dbReference type="EMBL" id="JBDFQZ010000005">
    <property type="protein sequence ID" value="KAK9725340.1"/>
    <property type="molecule type" value="Genomic_DNA"/>
</dbReference>
<dbReference type="SUPFAM" id="SSF48403">
    <property type="entry name" value="Ankyrin repeat"/>
    <property type="match status" value="1"/>
</dbReference>
<dbReference type="InterPro" id="IPR044817">
    <property type="entry name" value="SBP-like"/>
</dbReference>
<reference evidence="8 9" key="1">
    <citation type="submission" date="2024-03" db="EMBL/GenBank/DDBJ databases">
        <title>WGS assembly of Saponaria officinalis var. Norfolk2.</title>
        <authorList>
            <person name="Jenkins J."/>
            <person name="Shu S."/>
            <person name="Grimwood J."/>
            <person name="Barry K."/>
            <person name="Goodstein D."/>
            <person name="Schmutz J."/>
            <person name="Leebens-Mack J."/>
            <person name="Osbourn A."/>
        </authorList>
    </citation>
    <scope>NUCLEOTIDE SEQUENCE [LARGE SCALE GENOMIC DNA]</scope>
    <source>
        <strain evidence="9">cv. Norfolk2</strain>
        <strain evidence="8">JIC</strain>
        <tissue evidence="8">Leaf</tissue>
    </source>
</reference>
<gene>
    <name evidence="8" type="ORF">RND81_05G137400</name>
</gene>
<name>A0AAW1KXV0_SAPOF</name>
<feature type="region of interest" description="Disordered" evidence="5">
    <location>
        <begin position="277"/>
        <end position="328"/>
    </location>
</feature>
<dbReference type="AlphaFoldDB" id="A0AAW1KXV0"/>
<keyword evidence="1" id="KW-0479">Metal-binding</keyword>
<dbReference type="EMBL" id="JBDFQZ010000005">
    <property type="protein sequence ID" value="KAK9725338.1"/>
    <property type="molecule type" value="Genomic_DNA"/>
</dbReference>
<dbReference type="GO" id="GO:0003677">
    <property type="term" value="F:DNA binding"/>
    <property type="evidence" value="ECO:0007669"/>
    <property type="project" value="InterPro"/>
</dbReference>
<keyword evidence="6" id="KW-0812">Transmembrane</keyword>
<dbReference type="Pfam" id="PF26102">
    <property type="entry name" value="Ig_SPL7"/>
    <property type="match status" value="1"/>
</dbReference>
<dbReference type="EMBL" id="JBDFQZ010000005">
    <property type="protein sequence ID" value="KAK9725336.1"/>
    <property type="molecule type" value="Genomic_DNA"/>
</dbReference>
<feature type="compositionally biased region" description="Low complexity" evidence="5">
    <location>
        <begin position="397"/>
        <end position="412"/>
    </location>
</feature>
<dbReference type="GO" id="GO:0008270">
    <property type="term" value="F:zinc ion binding"/>
    <property type="evidence" value="ECO:0007669"/>
    <property type="project" value="UniProtKB-KW"/>
</dbReference>
<evidence type="ECO:0000259" key="7">
    <source>
        <dbReference type="PROSITE" id="PS51141"/>
    </source>
</evidence>
<evidence type="ECO:0000256" key="1">
    <source>
        <dbReference type="ARBA" id="ARBA00022723"/>
    </source>
</evidence>
<comment type="caution">
    <text evidence="8">The sequence shown here is derived from an EMBL/GenBank/DDBJ whole genome shotgun (WGS) entry which is preliminary data.</text>
</comment>
<keyword evidence="6" id="KW-1133">Transmembrane helix</keyword>
<sequence length="973" mass="107902">MEQILGGKTIVDEAVVANMKAFGKTSLEWDLNDWKWDSNLLLATPLNPVSYDHRSTHFSPCVPDLQLAANTDVGVSNRTLPPINENEIRGREKKRTIVVVREDELNDEVEPINLELGEQVYPIVGSEGDKGKKSKNGGNCHPICQVEGCTADLTNVRDYNRRHKVCEVHSKAPEAVVGNVVQRFCQQCSRFHGIQEFDGDKRSCRKRLAGHNKRRRKTNPETCPNVGSVTDGVNAGQILNLLLRVLSNMPTNGSTQSNNQDLLSQILRNLAASAGGSNTSQVLLGSQASPDAGTSNGTLEKDHSNNQEPSQTRGNQSEVPQTTSAPQPKVLQATSNSLPANDCVQLASVEKHVRGGIDLNTVYNDDSQVFIDDLANGARSVTETYWAEQTLPSPPQTSGNSASTSGRSSSSSEAQCRTDRIIFKLFEKDPNHMPNSLRTQILDWLSHSPTDIEGYIRPGCIVLTLYLRLNTSLWDQFSYDTRSTLSRLLEVLNDPFWKTGWIYTRIQQRAAFICDGQVVLDTPLPFISLKSQISSVSPIALPSGETVKLVVRGSNLSGTTSRLLCGIEGMYLVQENCRHLVEGTEATTEGDEIQSLSFSCSVPKVLGRGFIEVEDYDLTGSFFPFIVAEPELCNEICTLEREMQVVIKNEHNQAQNGETDAKYKALDFVHEMGWLLHRNSSMFKENQQSHLSTLFSFERLKWLIEFSMDHDWPAVLRKLLDLLFSGIVDLGDYASVEDGLAEISLLHTAVRRNSRSMVEFLLRYVPNKIGNTVVGSEQKQSDYRPPGNMLFKPDVVGAGGLTPLHIVASSTGLESVLDALLEDPGMVGIEAWKNARDSTGLTPSDYASLRGHYRYLNLAQKKTNPKPNDKHVVLDISSLSLLKPNLIQTDKLKSTEYDSFYTEKPQTHQSCKLCDQIPYHRFGSGPLTFRPVMMSLVTIAVVCVCTALLFKSEPRVSGIFGPFRWETLKYGAM</sequence>
<evidence type="ECO:0000313" key="8">
    <source>
        <dbReference type="EMBL" id="KAK9725343.1"/>
    </source>
</evidence>